<name>A0A443Q4L6_9MAGN</name>
<comment type="caution">
    <text evidence="1">The sequence shown here is derived from an EMBL/GenBank/DDBJ whole genome shotgun (WGS) entry which is preliminary data.</text>
</comment>
<sequence length="127" mass="14705">MNEIWTPMFSISSKDEGGGSSQVSLKTSMEFLALYEGFLILLTKERLFYLNANVHMHCRYYACNKLGHALELPLHWKDTKIRSFVNEEEHEPSLCLKLAKLDFNMVQATHQRDLRKASKVKGMKPEN</sequence>
<dbReference type="Gene3D" id="1.10.600.10">
    <property type="entry name" value="Farnesyl Diphosphate Synthase"/>
    <property type="match status" value="1"/>
</dbReference>
<dbReference type="EMBL" id="QPKB01000260">
    <property type="protein sequence ID" value="RWR97949.1"/>
    <property type="molecule type" value="Genomic_DNA"/>
</dbReference>
<dbReference type="AlphaFoldDB" id="A0A443Q4L6"/>
<proteinExistence type="predicted"/>
<accession>A0A443Q4L6</accession>
<evidence type="ECO:0000313" key="1">
    <source>
        <dbReference type="EMBL" id="RWR97949.1"/>
    </source>
</evidence>
<protein>
    <submittedName>
        <fullName evidence="1">Camphene/tricyclene synthase, chloroplastic-like protein</fullName>
    </submittedName>
</protein>
<reference evidence="1 2" key="1">
    <citation type="journal article" date="2019" name="Nat. Plants">
        <title>Stout camphor tree genome fills gaps in understanding of flowering plant genome evolution.</title>
        <authorList>
            <person name="Chaw S.M."/>
            <person name="Liu Y.C."/>
            <person name="Wu Y.W."/>
            <person name="Wang H.Y."/>
            <person name="Lin C.I."/>
            <person name="Wu C.S."/>
            <person name="Ke H.M."/>
            <person name="Chang L.Y."/>
            <person name="Hsu C.Y."/>
            <person name="Yang H.T."/>
            <person name="Sudianto E."/>
            <person name="Hsu M.H."/>
            <person name="Wu K.P."/>
            <person name="Wang L.N."/>
            <person name="Leebens-Mack J.H."/>
            <person name="Tsai I.J."/>
        </authorList>
    </citation>
    <scope>NUCLEOTIDE SEQUENCE [LARGE SCALE GENOMIC DNA]</scope>
    <source>
        <strain evidence="2">cv. Chaw 1501</strain>
        <tissue evidence="1">Young leaves</tissue>
    </source>
</reference>
<dbReference type="InterPro" id="IPR008949">
    <property type="entry name" value="Isoprenoid_synthase_dom_sf"/>
</dbReference>
<evidence type="ECO:0000313" key="2">
    <source>
        <dbReference type="Proteomes" id="UP000283530"/>
    </source>
</evidence>
<gene>
    <name evidence="1" type="ORF">CKAN_02742300</name>
</gene>
<organism evidence="1 2">
    <name type="scientific">Cinnamomum micranthum f. kanehirae</name>
    <dbReference type="NCBI Taxonomy" id="337451"/>
    <lineage>
        <taxon>Eukaryota</taxon>
        <taxon>Viridiplantae</taxon>
        <taxon>Streptophyta</taxon>
        <taxon>Embryophyta</taxon>
        <taxon>Tracheophyta</taxon>
        <taxon>Spermatophyta</taxon>
        <taxon>Magnoliopsida</taxon>
        <taxon>Magnoliidae</taxon>
        <taxon>Laurales</taxon>
        <taxon>Lauraceae</taxon>
        <taxon>Cinnamomum</taxon>
    </lineage>
</organism>
<dbReference type="OrthoDB" id="1877784at2759"/>
<keyword evidence="2" id="KW-1185">Reference proteome</keyword>
<dbReference type="Proteomes" id="UP000283530">
    <property type="component" value="Unassembled WGS sequence"/>
</dbReference>